<feature type="coiled-coil region" evidence="8">
    <location>
        <begin position="232"/>
        <end position="261"/>
    </location>
</feature>
<dbReference type="Pfam" id="PF02321">
    <property type="entry name" value="OEP"/>
    <property type="match status" value="2"/>
</dbReference>
<reference evidence="9 10" key="1">
    <citation type="submission" date="2017-04" db="EMBL/GenBank/DDBJ databases">
        <title>Unexpected and diverse lifestyles within the genus Limnohabitans.</title>
        <authorList>
            <person name="Kasalicky V."/>
            <person name="Mehrshad M."/>
            <person name="Andrei S.-A."/>
            <person name="Salcher M."/>
            <person name="Kratochvilova H."/>
            <person name="Simek K."/>
            <person name="Ghai R."/>
        </authorList>
    </citation>
    <scope>NUCLEOTIDE SEQUENCE [LARGE SCALE GENOMIC DNA]</scope>
    <source>
        <strain evidence="9 10">II-B4</strain>
    </source>
</reference>
<keyword evidence="10" id="KW-1185">Reference proteome</keyword>
<dbReference type="GO" id="GO:0015288">
    <property type="term" value="F:porin activity"/>
    <property type="evidence" value="ECO:0007669"/>
    <property type="project" value="TreeGrafter"/>
</dbReference>
<protein>
    <submittedName>
        <fullName evidence="9">Transporter</fullName>
    </submittedName>
</protein>
<evidence type="ECO:0000313" key="9">
    <source>
        <dbReference type="EMBL" id="PUE55080.1"/>
    </source>
</evidence>
<keyword evidence="6" id="KW-0472">Membrane</keyword>
<keyword evidence="4" id="KW-1134">Transmembrane beta strand</keyword>
<evidence type="ECO:0000256" key="6">
    <source>
        <dbReference type="ARBA" id="ARBA00023136"/>
    </source>
</evidence>
<comment type="similarity">
    <text evidence="2">Belongs to the outer membrane factor (OMF) (TC 1.B.17) family.</text>
</comment>
<dbReference type="SUPFAM" id="SSF56954">
    <property type="entry name" value="Outer membrane efflux proteins (OEP)"/>
    <property type="match status" value="1"/>
</dbReference>
<dbReference type="Proteomes" id="UP000250790">
    <property type="component" value="Unassembled WGS sequence"/>
</dbReference>
<evidence type="ECO:0000256" key="4">
    <source>
        <dbReference type="ARBA" id="ARBA00022452"/>
    </source>
</evidence>
<evidence type="ECO:0000256" key="8">
    <source>
        <dbReference type="SAM" id="Coils"/>
    </source>
</evidence>
<evidence type="ECO:0000256" key="7">
    <source>
        <dbReference type="ARBA" id="ARBA00023237"/>
    </source>
</evidence>
<keyword evidence="8" id="KW-0175">Coiled coil</keyword>
<dbReference type="PANTHER" id="PTHR30026:SF5">
    <property type="entry name" value="ABC-TYPE EFFLUX SYSTEM SECRETIN COMPONENT"/>
    <property type="match status" value="1"/>
</dbReference>
<dbReference type="GO" id="GO:0009279">
    <property type="term" value="C:cell outer membrane"/>
    <property type="evidence" value="ECO:0007669"/>
    <property type="project" value="UniProtKB-SubCell"/>
</dbReference>
<dbReference type="InterPro" id="IPR051906">
    <property type="entry name" value="TolC-like"/>
</dbReference>
<evidence type="ECO:0000256" key="1">
    <source>
        <dbReference type="ARBA" id="ARBA00004442"/>
    </source>
</evidence>
<dbReference type="PANTHER" id="PTHR30026">
    <property type="entry name" value="OUTER MEMBRANE PROTEIN TOLC"/>
    <property type="match status" value="1"/>
</dbReference>
<dbReference type="GO" id="GO:0015562">
    <property type="term" value="F:efflux transmembrane transporter activity"/>
    <property type="evidence" value="ECO:0007669"/>
    <property type="project" value="InterPro"/>
</dbReference>
<proteinExistence type="inferred from homology"/>
<evidence type="ECO:0000313" key="10">
    <source>
        <dbReference type="Proteomes" id="UP000250790"/>
    </source>
</evidence>
<evidence type="ECO:0000256" key="3">
    <source>
        <dbReference type="ARBA" id="ARBA00022448"/>
    </source>
</evidence>
<dbReference type="Gene3D" id="1.20.1600.10">
    <property type="entry name" value="Outer membrane efflux proteins (OEP)"/>
    <property type="match status" value="1"/>
</dbReference>
<keyword evidence="5" id="KW-0812">Transmembrane</keyword>
<organism evidence="9 10">
    <name type="scientific">Limnohabitans parvus II-B4</name>
    <dbReference type="NCBI Taxonomy" id="1293052"/>
    <lineage>
        <taxon>Bacteria</taxon>
        <taxon>Pseudomonadati</taxon>
        <taxon>Pseudomonadota</taxon>
        <taxon>Betaproteobacteria</taxon>
        <taxon>Burkholderiales</taxon>
        <taxon>Comamonadaceae</taxon>
        <taxon>Limnohabitans</taxon>
    </lineage>
</organism>
<evidence type="ECO:0000256" key="2">
    <source>
        <dbReference type="ARBA" id="ARBA00007613"/>
    </source>
</evidence>
<evidence type="ECO:0000256" key="5">
    <source>
        <dbReference type="ARBA" id="ARBA00022692"/>
    </source>
</evidence>
<keyword evidence="7" id="KW-0998">Cell outer membrane</keyword>
<dbReference type="AlphaFoldDB" id="A0A315EAS7"/>
<dbReference type="InterPro" id="IPR003423">
    <property type="entry name" value="OMP_efflux"/>
</dbReference>
<comment type="subcellular location">
    <subcellularLocation>
        <location evidence="1">Cell outer membrane</location>
    </subcellularLocation>
</comment>
<keyword evidence="3" id="KW-0813">Transport</keyword>
<dbReference type="GO" id="GO:1990281">
    <property type="term" value="C:efflux pump complex"/>
    <property type="evidence" value="ECO:0007669"/>
    <property type="project" value="TreeGrafter"/>
</dbReference>
<accession>A0A315EAS7</accession>
<dbReference type="EMBL" id="NESN01000001">
    <property type="protein sequence ID" value="PUE55080.1"/>
    <property type="molecule type" value="Genomic_DNA"/>
</dbReference>
<comment type="caution">
    <text evidence="9">The sequence shown here is derived from an EMBL/GenBank/DDBJ whole genome shotgun (WGS) entry which is preliminary data.</text>
</comment>
<name>A0A315EAS7_9BURK</name>
<sequence length="483" mass="52357">MVPIGTDKENAMLNQPNRLRTKLSLCALITAAACVPALTRAEALSFEEAARRLQANSDRLAMTRLSVESAQLKEQATRYLGGPVVSVGAASYRFQGAVQGVDLSPLTHTIGSSIAALPPTLAAGLSRLPQLPNSVDLSTQRSGNTSSVSAVLPLYTGGATTAIKQALEAKTEEARADGRQAQQEVFTEFAQRYFGAQLAERAAGLREAAFRAVQEHDAATQRMLEAGLVAQVERLQARAAMEEAKRNAQKARDDAELASTALARTIRNGERVQAMSPLFVISSPIEPLGYFIDAALERHPGLGKVAAKRHEAEQIHALEESHKKPTIFAFGQRQLRSSDQANWVVGVGVSWRLWGGVDRSLMSEASHRLIEMADSQDKQARNDIALLVEKRWMAVDQTRRQFLSLAPSLELADAVLQLKTKGQKAGTNSTLELIDAEVNLAKTKTEQAQSAYDYVKALADLLEVAGLSDQFTSYMARADLKAQ</sequence>
<gene>
    <name evidence="9" type="ORF">B9Z37_00310</name>
</gene>